<feature type="domain" description="Amidase" evidence="4">
    <location>
        <begin position="332"/>
        <end position="446"/>
    </location>
</feature>
<feature type="domain" description="Amidase" evidence="4">
    <location>
        <begin position="46"/>
        <end position="176"/>
    </location>
</feature>
<dbReference type="InterPro" id="IPR000120">
    <property type="entry name" value="Amidase"/>
</dbReference>
<accession>A0A3R8PCN6</accession>
<evidence type="ECO:0000313" key="5">
    <source>
        <dbReference type="EMBL" id="RRO86683.1"/>
    </source>
</evidence>
<proteinExistence type="inferred from homology"/>
<reference evidence="5 6" key="1">
    <citation type="submission" date="2018-01" db="EMBL/GenBank/DDBJ databases">
        <title>Twenty Corynebacterium bovis Genomes.</title>
        <authorList>
            <person name="Gulvik C.A."/>
        </authorList>
    </citation>
    <scope>NUCLEOTIDE SEQUENCE [LARGE SCALE GENOMIC DNA]</scope>
    <source>
        <strain evidence="5 6">F6900</strain>
    </source>
</reference>
<evidence type="ECO:0000259" key="4">
    <source>
        <dbReference type="Pfam" id="PF01425"/>
    </source>
</evidence>
<dbReference type="EMBL" id="PQNK01000007">
    <property type="protein sequence ID" value="RRO86683.1"/>
    <property type="molecule type" value="Genomic_DNA"/>
</dbReference>
<dbReference type="Pfam" id="PF01425">
    <property type="entry name" value="Amidase"/>
    <property type="match status" value="2"/>
</dbReference>
<name>A0A3R8PCN6_9CORY</name>
<dbReference type="InterPro" id="IPR023631">
    <property type="entry name" value="Amidase_dom"/>
</dbReference>
<evidence type="ECO:0000313" key="6">
    <source>
        <dbReference type="Proteomes" id="UP000276526"/>
    </source>
</evidence>
<dbReference type="Gene3D" id="3.90.1300.10">
    <property type="entry name" value="Amidase signature (AS) domain"/>
    <property type="match status" value="1"/>
</dbReference>
<evidence type="ECO:0000256" key="3">
    <source>
        <dbReference type="ARBA" id="ARBA00012922"/>
    </source>
</evidence>
<sequence length="514" mass="50708">MCAHDTATVRDRLATVSARTGLSPAELGVARLYPDPAPPTVTDSGTAPLAGVPVLVKDLNLVAGEVTTYGSAAHAVHATADDAAVRALRATGAVLVGASSAAEFGATAYTEPVGTPWPVNPLGAGYMPGGSSGGAATAVGHGVVDVAHATDGGGSIRVPAACCGLPGLKPAHSVVTGGGRPGAGGPAAPAGTTAAAAAAPGVTPTAQGFIARDLAWTARAYGLPAPSAAQPGRTRPLRIAHTNTPFHCAVTAGGAHSHGGHGHAGTGPGDPGVVPSTTDVDPVIAAATAAAAVLATRLPQVSSVVPLPAPYPPALFETFADVLASRCAGLPDPLLPVTAWFRDRGRAVTDADPDRGLAAATRTIAALPDEVLRAWPDVDVAVTPTLACAPPPPGTFSALSPAVDVAVQTAWTPWATLWNLTGWAALTVPLVDPADVPGRWPVSVHLGAVGDRATAADLLDLAEGIVAQIRASGMNPEYLSVDGPGDPLGLGAAPTPRGHDHAGPCGCGAGVHRP</sequence>
<dbReference type="RefSeq" id="WP_125207109.1">
    <property type="nucleotide sequence ID" value="NZ_JAUKFU010000283.1"/>
</dbReference>
<evidence type="ECO:0000256" key="1">
    <source>
        <dbReference type="ARBA" id="ARBA00001311"/>
    </source>
</evidence>
<dbReference type="PROSITE" id="PS00571">
    <property type="entry name" value="AMIDASES"/>
    <property type="match status" value="1"/>
</dbReference>
<dbReference type="Proteomes" id="UP000276526">
    <property type="component" value="Unassembled WGS sequence"/>
</dbReference>
<dbReference type="GO" id="GO:0004040">
    <property type="term" value="F:amidase activity"/>
    <property type="evidence" value="ECO:0007669"/>
    <property type="project" value="UniProtKB-EC"/>
</dbReference>
<gene>
    <name evidence="5" type="ORF">CXF48_05200</name>
</gene>
<protein>
    <recommendedName>
        <fullName evidence="3">amidase</fullName>
        <ecNumber evidence="3">3.5.1.4</ecNumber>
    </recommendedName>
</protein>
<comment type="caution">
    <text evidence="5">The sequence shown here is derived from an EMBL/GenBank/DDBJ whole genome shotgun (WGS) entry which is preliminary data.</text>
</comment>
<organism evidence="5 6">
    <name type="scientific">Corynebacterium bovis</name>
    <dbReference type="NCBI Taxonomy" id="36808"/>
    <lineage>
        <taxon>Bacteria</taxon>
        <taxon>Bacillati</taxon>
        <taxon>Actinomycetota</taxon>
        <taxon>Actinomycetes</taxon>
        <taxon>Mycobacteriales</taxon>
        <taxon>Corynebacteriaceae</taxon>
        <taxon>Corynebacterium</taxon>
    </lineage>
</organism>
<dbReference type="PANTHER" id="PTHR11895:SF7">
    <property type="entry name" value="GLUTAMYL-TRNA(GLN) AMIDOTRANSFERASE SUBUNIT A, MITOCHONDRIAL"/>
    <property type="match status" value="1"/>
</dbReference>
<dbReference type="AlphaFoldDB" id="A0A3R8PCN6"/>
<comment type="catalytic activity">
    <reaction evidence="1">
        <text>a monocarboxylic acid amide + H2O = a monocarboxylate + NH4(+)</text>
        <dbReference type="Rhea" id="RHEA:12020"/>
        <dbReference type="ChEBI" id="CHEBI:15377"/>
        <dbReference type="ChEBI" id="CHEBI:28938"/>
        <dbReference type="ChEBI" id="CHEBI:35757"/>
        <dbReference type="ChEBI" id="CHEBI:83628"/>
        <dbReference type="EC" id="3.5.1.4"/>
    </reaction>
</comment>
<dbReference type="EC" id="3.5.1.4" evidence="3"/>
<comment type="similarity">
    <text evidence="2">Belongs to the amidase family.</text>
</comment>
<dbReference type="InterPro" id="IPR020556">
    <property type="entry name" value="Amidase_CS"/>
</dbReference>
<evidence type="ECO:0000256" key="2">
    <source>
        <dbReference type="ARBA" id="ARBA00009199"/>
    </source>
</evidence>
<dbReference type="InterPro" id="IPR036928">
    <property type="entry name" value="AS_sf"/>
</dbReference>
<dbReference type="SUPFAM" id="SSF75304">
    <property type="entry name" value="Amidase signature (AS) enzymes"/>
    <property type="match status" value="1"/>
</dbReference>
<dbReference type="PANTHER" id="PTHR11895">
    <property type="entry name" value="TRANSAMIDASE"/>
    <property type="match status" value="1"/>
</dbReference>